<evidence type="ECO:0000256" key="3">
    <source>
        <dbReference type="ARBA" id="ARBA00022763"/>
    </source>
</evidence>
<dbReference type="InterPro" id="IPR037278">
    <property type="entry name" value="ARFGAP/RecO"/>
</dbReference>
<dbReference type="AlphaFoldDB" id="A0A1H4DVK4"/>
<keyword evidence="5 7" id="KW-0234">DNA repair</keyword>
<dbReference type="Proteomes" id="UP000198703">
    <property type="component" value="Unassembled WGS sequence"/>
</dbReference>
<dbReference type="InterPro" id="IPR022572">
    <property type="entry name" value="DNA_rep/recomb_RecO_N"/>
</dbReference>
<dbReference type="GO" id="GO:0043590">
    <property type="term" value="C:bacterial nucleoid"/>
    <property type="evidence" value="ECO:0007669"/>
    <property type="project" value="TreeGrafter"/>
</dbReference>
<dbReference type="InterPro" id="IPR042242">
    <property type="entry name" value="RecO_C"/>
</dbReference>
<comment type="similarity">
    <text evidence="1 7">Belongs to the RecO family.</text>
</comment>
<dbReference type="Gene3D" id="1.20.1440.120">
    <property type="entry name" value="Recombination protein O, C-terminal domain"/>
    <property type="match status" value="1"/>
</dbReference>
<dbReference type="PANTHER" id="PTHR33991">
    <property type="entry name" value="DNA REPAIR PROTEIN RECO"/>
    <property type="match status" value="1"/>
</dbReference>
<organism evidence="9 10">
    <name type="scientific">Rubrimonas cliftonensis</name>
    <dbReference type="NCBI Taxonomy" id="89524"/>
    <lineage>
        <taxon>Bacteria</taxon>
        <taxon>Pseudomonadati</taxon>
        <taxon>Pseudomonadota</taxon>
        <taxon>Alphaproteobacteria</taxon>
        <taxon>Rhodobacterales</taxon>
        <taxon>Paracoccaceae</taxon>
        <taxon>Rubrimonas</taxon>
    </lineage>
</organism>
<keyword evidence="3 7" id="KW-0227">DNA damage</keyword>
<dbReference type="Gene3D" id="2.40.50.140">
    <property type="entry name" value="Nucleic acid-binding proteins"/>
    <property type="match status" value="1"/>
</dbReference>
<dbReference type="GO" id="GO:0006302">
    <property type="term" value="P:double-strand break repair"/>
    <property type="evidence" value="ECO:0007669"/>
    <property type="project" value="TreeGrafter"/>
</dbReference>
<evidence type="ECO:0000256" key="4">
    <source>
        <dbReference type="ARBA" id="ARBA00023172"/>
    </source>
</evidence>
<dbReference type="Pfam" id="PF11967">
    <property type="entry name" value="RecO_N"/>
    <property type="match status" value="1"/>
</dbReference>
<evidence type="ECO:0000256" key="7">
    <source>
        <dbReference type="HAMAP-Rule" id="MF_00201"/>
    </source>
</evidence>
<name>A0A1H4DVK4_9RHOB</name>
<keyword evidence="10" id="KW-1185">Reference proteome</keyword>
<dbReference type="Pfam" id="PF02565">
    <property type="entry name" value="RecO_C"/>
    <property type="match status" value="1"/>
</dbReference>
<keyword evidence="4 7" id="KW-0233">DNA recombination</keyword>
<evidence type="ECO:0000313" key="10">
    <source>
        <dbReference type="Proteomes" id="UP000198703"/>
    </source>
</evidence>
<comment type="function">
    <text evidence="7">Involved in DNA repair and RecF pathway recombination.</text>
</comment>
<evidence type="ECO:0000256" key="1">
    <source>
        <dbReference type="ARBA" id="ARBA00007452"/>
    </source>
</evidence>
<dbReference type="EMBL" id="FNQM01000011">
    <property type="protein sequence ID" value="SEA76627.1"/>
    <property type="molecule type" value="Genomic_DNA"/>
</dbReference>
<evidence type="ECO:0000259" key="8">
    <source>
        <dbReference type="Pfam" id="PF11967"/>
    </source>
</evidence>
<evidence type="ECO:0000256" key="2">
    <source>
        <dbReference type="ARBA" id="ARBA00021310"/>
    </source>
</evidence>
<dbReference type="SUPFAM" id="SSF57863">
    <property type="entry name" value="ArfGap/RecO-like zinc finger"/>
    <property type="match status" value="1"/>
</dbReference>
<sequence length="242" mass="25140">MIVWADEALLLSTRRHGEGDAVLDALTAVHGRVAAVVKGGGGRRRAALQPGADIRLEYRARLEAHLGAARVETARDRAGAVMADAGALAALSSAAALLTTLTPEREPCPELYAATRALFDRLADPGGDNAQGWAAAYARWELGLLSALGYGLDLSACAATGATENLVWVSPRTGRAVSAQAGAPYAERLLALPAFLRDGGLAAPEDVAAALRLTGCFLERIEPRGAPVPAARRRLAARFGVS</sequence>
<dbReference type="RefSeq" id="WP_217632202.1">
    <property type="nucleotide sequence ID" value="NZ_FNQM01000011.1"/>
</dbReference>
<evidence type="ECO:0000313" key="9">
    <source>
        <dbReference type="EMBL" id="SEA76627.1"/>
    </source>
</evidence>
<feature type="domain" description="DNA replication/recombination mediator RecO N-terminal" evidence="8">
    <location>
        <begin position="1"/>
        <end position="68"/>
    </location>
</feature>
<accession>A0A1H4DVK4</accession>
<dbReference type="STRING" id="89524.SAMN05444370_11161"/>
<gene>
    <name evidence="7" type="primary">recO</name>
    <name evidence="9" type="ORF">SAMN05444370_11161</name>
</gene>
<dbReference type="SUPFAM" id="SSF50249">
    <property type="entry name" value="Nucleic acid-binding proteins"/>
    <property type="match status" value="1"/>
</dbReference>
<dbReference type="InterPro" id="IPR012340">
    <property type="entry name" value="NA-bd_OB-fold"/>
</dbReference>
<dbReference type="NCBIfam" id="TIGR00613">
    <property type="entry name" value="reco"/>
    <property type="match status" value="1"/>
</dbReference>
<dbReference type="InterPro" id="IPR003717">
    <property type="entry name" value="RecO"/>
</dbReference>
<dbReference type="PANTHER" id="PTHR33991:SF1">
    <property type="entry name" value="DNA REPAIR PROTEIN RECO"/>
    <property type="match status" value="1"/>
</dbReference>
<protein>
    <recommendedName>
        <fullName evidence="2 7">DNA repair protein RecO</fullName>
    </recommendedName>
    <alternativeName>
        <fullName evidence="6 7">Recombination protein O</fullName>
    </alternativeName>
</protein>
<evidence type="ECO:0000256" key="5">
    <source>
        <dbReference type="ARBA" id="ARBA00023204"/>
    </source>
</evidence>
<reference evidence="9 10" key="1">
    <citation type="submission" date="2016-10" db="EMBL/GenBank/DDBJ databases">
        <authorList>
            <person name="de Groot N.N."/>
        </authorList>
    </citation>
    <scope>NUCLEOTIDE SEQUENCE [LARGE SCALE GENOMIC DNA]</scope>
    <source>
        <strain evidence="9 10">DSM 15345</strain>
    </source>
</reference>
<proteinExistence type="inferred from homology"/>
<evidence type="ECO:0000256" key="6">
    <source>
        <dbReference type="ARBA" id="ARBA00033409"/>
    </source>
</evidence>
<dbReference type="GO" id="GO:0006310">
    <property type="term" value="P:DNA recombination"/>
    <property type="evidence" value="ECO:0007669"/>
    <property type="project" value="UniProtKB-UniRule"/>
</dbReference>
<dbReference type="HAMAP" id="MF_00201">
    <property type="entry name" value="RecO"/>
    <property type="match status" value="1"/>
</dbReference>